<evidence type="ECO:0000256" key="2">
    <source>
        <dbReference type="ARBA" id="ARBA00008779"/>
    </source>
</evidence>
<evidence type="ECO:0000256" key="4">
    <source>
        <dbReference type="ARBA" id="ARBA00022729"/>
    </source>
</evidence>
<feature type="region of interest" description="Disordered" evidence="7">
    <location>
        <begin position="455"/>
        <end position="474"/>
    </location>
</feature>
<dbReference type="PROSITE" id="PS00149">
    <property type="entry name" value="SULFATASE_2"/>
    <property type="match status" value="1"/>
</dbReference>
<dbReference type="PANTHER" id="PTHR45953">
    <property type="entry name" value="IDURONATE 2-SULFATASE"/>
    <property type="match status" value="1"/>
</dbReference>
<dbReference type="RefSeq" id="WP_231741096.1">
    <property type="nucleotide sequence ID" value="NZ_SIHI01000054.1"/>
</dbReference>
<dbReference type="Proteomes" id="UP000317243">
    <property type="component" value="Unassembled WGS sequence"/>
</dbReference>
<keyword evidence="5 10" id="KW-0378">Hydrolase</keyword>
<evidence type="ECO:0000313" key="11">
    <source>
        <dbReference type="Proteomes" id="UP000317243"/>
    </source>
</evidence>
<evidence type="ECO:0000256" key="8">
    <source>
        <dbReference type="SAM" id="SignalP"/>
    </source>
</evidence>
<comment type="caution">
    <text evidence="10">The sequence shown here is derived from an EMBL/GenBank/DDBJ whole genome shotgun (WGS) entry which is preliminary data.</text>
</comment>
<gene>
    <name evidence="10" type="primary">betC_24</name>
    <name evidence="10" type="ORF">KOR42_49840</name>
</gene>
<dbReference type="InterPro" id="IPR000917">
    <property type="entry name" value="Sulfatase_N"/>
</dbReference>
<evidence type="ECO:0000259" key="9">
    <source>
        <dbReference type="Pfam" id="PF00884"/>
    </source>
</evidence>
<keyword evidence="4 8" id="KW-0732">Signal</keyword>
<comment type="similarity">
    <text evidence="2">Belongs to the sulfatase family.</text>
</comment>
<evidence type="ECO:0000256" key="1">
    <source>
        <dbReference type="ARBA" id="ARBA00001913"/>
    </source>
</evidence>
<dbReference type="CDD" id="cd16030">
    <property type="entry name" value="iduronate-2-sulfatase"/>
    <property type="match status" value="1"/>
</dbReference>
<evidence type="ECO:0000256" key="3">
    <source>
        <dbReference type="ARBA" id="ARBA00022723"/>
    </source>
</evidence>
<dbReference type="GO" id="GO:0047753">
    <property type="term" value="F:choline-sulfatase activity"/>
    <property type="evidence" value="ECO:0007669"/>
    <property type="project" value="UniProtKB-EC"/>
</dbReference>
<reference evidence="10 11" key="1">
    <citation type="submission" date="2019-02" db="EMBL/GenBank/DDBJ databases">
        <title>Deep-cultivation of Planctomycetes and their phenomic and genomic characterization uncovers novel biology.</title>
        <authorList>
            <person name="Wiegand S."/>
            <person name="Jogler M."/>
            <person name="Boedeker C."/>
            <person name="Pinto D."/>
            <person name="Vollmers J."/>
            <person name="Rivas-Marin E."/>
            <person name="Kohn T."/>
            <person name="Peeters S.H."/>
            <person name="Heuer A."/>
            <person name="Rast P."/>
            <person name="Oberbeckmann S."/>
            <person name="Bunk B."/>
            <person name="Jeske O."/>
            <person name="Meyerdierks A."/>
            <person name="Storesund J.E."/>
            <person name="Kallscheuer N."/>
            <person name="Luecker S."/>
            <person name="Lage O.M."/>
            <person name="Pohl T."/>
            <person name="Merkel B.J."/>
            <person name="Hornburger P."/>
            <person name="Mueller R.-W."/>
            <person name="Bruemmer F."/>
            <person name="Labrenz M."/>
            <person name="Spormann A.M."/>
            <person name="Op Den Camp H."/>
            <person name="Overmann J."/>
            <person name="Amann R."/>
            <person name="Jetten M.S.M."/>
            <person name="Mascher T."/>
            <person name="Medema M.H."/>
            <person name="Devos D.P."/>
            <person name="Kaster A.-K."/>
            <person name="Ovreas L."/>
            <person name="Rohde M."/>
            <person name="Galperin M.Y."/>
            <person name="Jogler C."/>
        </authorList>
    </citation>
    <scope>NUCLEOTIDE SEQUENCE [LARGE SCALE GENOMIC DNA]</scope>
    <source>
        <strain evidence="10 11">KOR42</strain>
    </source>
</reference>
<dbReference type="GO" id="GO:0046872">
    <property type="term" value="F:metal ion binding"/>
    <property type="evidence" value="ECO:0007669"/>
    <property type="project" value="UniProtKB-KW"/>
</dbReference>
<keyword evidence="6" id="KW-0106">Calcium</keyword>
<dbReference type="Gene3D" id="3.40.720.10">
    <property type="entry name" value="Alkaline Phosphatase, subunit A"/>
    <property type="match status" value="1"/>
</dbReference>
<accession>A0A5C5VN88</accession>
<name>A0A5C5VN88_9PLAN</name>
<dbReference type="EMBL" id="SIHI01000054">
    <property type="protein sequence ID" value="TWT40136.1"/>
    <property type="molecule type" value="Genomic_DNA"/>
</dbReference>
<sequence length="498" mass="56222" precursor="true">MIVRDLRRVSWMVLLGLVISSPVHGAETDPASGRPNVLFIAIDDLNDWEGCLGGHPQAKTPHMDRLAERGTLFTNAHCQAPLCNSSRTAIMTGLRPSTTGVYALQPWFRTVERLRDHVTLPQYFKSHGYKTLTAGKIYHGGYPPKQERLAEFDVWGPRAGVGVRPPEKLVTTPGGNHPLVDWGTFPHRDEDKGDWKVASWAVEQLEQPQEEPFFLSVGFFLPHVPCYATQKWFDLYPEDELILPEVPEGDRSDVPHFSWYLYWKLPEVRLSWLKETGQWKPLVRAYLASVSFVDSQVGRVLDALENSGHADDTIVVLWSDHGWHLGEKEISGKNTLWHESTRVPLIFAGPGILSGASCSQPAELIDMYPTLAELCDLPAPEGLDGHSLVPQLEDVTTPREWPAMTTHNPGNHSVVTDRWRYIHYADGSEELYDIENDPNEWTNLATSAAHEQTKSELRKWYPRNDAAPAPGSKSRLLIQQGDQWLWEGEPIIDSELER</sequence>
<dbReference type="SUPFAM" id="SSF53649">
    <property type="entry name" value="Alkaline phosphatase-like"/>
    <property type="match status" value="1"/>
</dbReference>
<feature type="chain" id="PRO_5022909584" evidence="8">
    <location>
        <begin position="26"/>
        <end position="498"/>
    </location>
</feature>
<evidence type="ECO:0000256" key="5">
    <source>
        <dbReference type="ARBA" id="ARBA00022801"/>
    </source>
</evidence>
<dbReference type="InterPro" id="IPR017850">
    <property type="entry name" value="Alkaline_phosphatase_core_sf"/>
</dbReference>
<dbReference type="GO" id="GO:0004423">
    <property type="term" value="F:iduronate-2-sulfatase activity"/>
    <property type="evidence" value="ECO:0007669"/>
    <property type="project" value="InterPro"/>
</dbReference>
<keyword evidence="11" id="KW-1185">Reference proteome</keyword>
<feature type="domain" description="Sulfatase N-terminal" evidence="9">
    <location>
        <begin position="35"/>
        <end position="375"/>
    </location>
</feature>
<keyword evidence="3" id="KW-0479">Metal-binding</keyword>
<dbReference type="PANTHER" id="PTHR45953:SF1">
    <property type="entry name" value="IDURONATE 2-SULFATASE"/>
    <property type="match status" value="1"/>
</dbReference>
<dbReference type="GO" id="GO:0005737">
    <property type="term" value="C:cytoplasm"/>
    <property type="evidence" value="ECO:0007669"/>
    <property type="project" value="TreeGrafter"/>
</dbReference>
<proteinExistence type="inferred from homology"/>
<evidence type="ECO:0000256" key="7">
    <source>
        <dbReference type="SAM" id="MobiDB-lite"/>
    </source>
</evidence>
<feature type="signal peptide" evidence="8">
    <location>
        <begin position="1"/>
        <end position="25"/>
    </location>
</feature>
<comment type="cofactor">
    <cofactor evidence="1">
        <name>Ca(2+)</name>
        <dbReference type="ChEBI" id="CHEBI:29108"/>
    </cofactor>
</comment>
<organism evidence="10 11">
    <name type="scientific">Thalassoglobus neptunius</name>
    <dbReference type="NCBI Taxonomy" id="1938619"/>
    <lineage>
        <taxon>Bacteria</taxon>
        <taxon>Pseudomonadati</taxon>
        <taxon>Planctomycetota</taxon>
        <taxon>Planctomycetia</taxon>
        <taxon>Planctomycetales</taxon>
        <taxon>Planctomycetaceae</taxon>
        <taxon>Thalassoglobus</taxon>
    </lineage>
</organism>
<dbReference type="InterPro" id="IPR024607">
    <property type="entry name" value="Sulfatase_CS"/>
</dbReference>
<dbReference type="Pfam" id="PF00884">
    <property type="entry name" value="Sulfatase"/>
    <property type="match status" value="1"/>
</dbReference>
<evidence type="ECO:0000313" key="10">
    <source>
        <dbReference type="EMBL" id="TWT40136.1"/>
    </source>
</evidence>
<evidence type="ECO:0000256" key="6">
    <source>
        <dbReference type="ARBA" id="ARBA00022837"/>
    </source>
</evidence>
<protein>
    <submittedName>
        <fullName evidence="10">Choline-sulfatase</fullName>
        <ecNumber evidence="10">3.1.6.6</ecNumber>
    </submittedName>
</protein>
<dbReference type="InterPro" id="IPR035874">
    <property type="entry name" value="IDS"/>
</dbReference>
<dbReference type="EC" id="3.1.6.6" evidence="10"/>
<dbReference type="AlphaFoldDB" id="A0A5C5VN88"/>